<dbReference type="InterPro" id="IPR050312">
    <property type="entry name" value="IolE/XylAMocC-like"/>
</dbReference>
<accession>A0A081PKS1</accession>
<dbReference type="AlphaFoldDB" id="A0A081PKS1"/>
<feature type="domain" description="Xylose isomerase-like TIM barrel" evidence="1">
    <location>
        <begin position="56"/>
        <end position="293"/>
    </location>
</feature>
<proteinExistence type="predicted"/>
<dbReference type="Pfam" id="PF01261">
    <property type="entry name" value="AP_endonuc_2"/>
    <property type="match status" value="1"/>
</dbReference>
<comment type="caution">
    <text evidence="2">The sequence shown here is derived from an EMBL/GenBank/DDBJ whole genome shotgun (WGS) entry which is preliminary data.</text>
</comment>
<evidence type="ECO:0000313" key="2">
    <source>
        <dbReference type="EMBL" id="KEQ31294.1"/>
    </source>
</evidence>
<organism evidence="2 3">
    <name type="scientific">Pedobacter antarcticus 4BY</name>
    <dbReference type="NCBI Taxonomy" id="1358423"/>
    <lineage>
        <taxon>Bacteria</taxon>
        <taxon>Pseudomonadati</taxon>
        <taxon>Bacteroidota</taxon>
        <taxon>Sphingobacteriia</taxon>
        <taxon>Sphingobacteriales</taxon>
        <taxon>Sphingobacteriaceae</taxon>
        <taxon>Pedobacter</taxon>
    </lineage>
</organism>
<gene>
    <name evidence="2" type="ORF">N180_03350</name>
</gene>
<dbReference type="InterPro" id="IPR013022">
    <property type="entry name" value="Xyl_isomerase-like_TIM-brl"/>
</dbReference>
<reference evidence="2 3" key="1">
    <citation type="journal article" date="1992" name="Int. J. Syst. Bacteriol.">
        <title>Sphingobacterium antarcticus sp. nov. a Psychrotrophic Bacterium from the Soils of Schirmacher Oasis, Antarctica.</title>
        <authorList>
            <person name="Shivaji S."/>
            <person name="Ray M.K."/>
            <person name="Rao N.S."/>
            <person name="Saiserr L."/>
            <person name="Jagannadham M.V."/>
            <person name="Kumar G.S."/>
            <person name="Reddy G."/>
            <person name="Bhargava P.M."/>
        </authorList>
    </citation>
    <scope>NUCLEOTIDE SEQUENCE [LARGE SCALE GENOMIC DNA]</scope>
    <source>
        <strain evidence="2 3">4BY</strain>
    </source>
</reference>
<dbReference type="GO" id="GO:0016853">
    <property type="term" value="F:isomerase activity"/>
    <property type="evidence" value="ECO:0007669"/>
    <property type="project" value="UniProtKB-KW"/>
</dbReference>
<evidence type="ECO:0000259" key="1">
    <source>
        <dbReference type="Pfam" id="PF01261"/>
    </source>
</evidence>
<sequence length="300" mass="34274">MNRRNFIRNSSVAASAALLTNSLSGFSMEAKSKFKLGLQLFTIRDAMKKDPELTLKSVAKMGYEDLETYGMGENGRFYYDMPTADFRRLLGDLGLTTSSGHYDLHKYMNSPENEMLNYVDSCIAGASSIGQNYITWPWLAPEDRTLDKFLSLARKLNLIGEHVSKAGLKLAYHNHDFDFADLGGRSGYDIIMEETDPDLVKLQIDLYWAVRASKHDPAYYFEKQPGRFEMWHIKDMDRVTQDYTELGNGTIDYKPILKHVKLSGMKYYYLEQGGNFSTGDAMDSITQSIQFFKKNLQKLV</sequence>
<dbReference type="PANTHER" id="PTHR12110:SF41">
    <property type="entry name" value="INOSOSE DEHYDRATASE"/>
    <property type="match status" value="1"/>
</dbReference>
<dbReference type="eggNOG" id="COG1082">
    <property type="taxonomic scope" value="Bacteria"/>
</dbReference>
<evidence type="ECO:0000313" key="3">
    <source>
        <dbReference type="Proteomes" id="UP000028007"/>
    </source>
</evidence>
<protein>
    <submittedName>
        <fullName evidence="2">Xylose isomerase</fullName>
    </submittedName>
</protein>
<dbReference type="SUPFAM" id="SSF51658">
    <property type="entry name" value="Xylose isomerase-like"/>
    <property type="match status" value="1"/>
</dbReference>
<keyword evidence="2" id="KW-0413">Isomerase</keyword>
<dbReference type="InterPro" id="IPR036237">
    <property type="entry name" value="Xyl_isomerase-like_sf"/>
</dbReference>
<keyword evidence="3" id="KW-1185">Reference proteome</keyword>
<dbReference type="PANTHER" id="PTHR12110">
    <property type="entry name" value="HYDROXYPYRUVATE ISOMERASE"/>
    <property type="match status" value="1"/>
</dbReference>
<dbReference type="Proteomes" id="UP000028007">
    <property type="component" value="Unassembled WGS sequence"/>
</dbReference>
<name>A0A081PKS1_9SPHI</name>
<dbReference type="RefSeq" id="WP_037438360.1">
    <property type="nucleotide sequence ID" value="NZ_JNFF01000019.1"/>
</dbReference>
<dbReference type="Gene3D" id="3.20.20.150">
    <property type="entry name" value="Divalent-metal-dependent TIM barrel enzymes"/>
    <property type="match status" value="1"/>
</dbReference>
<dbReference type="EMBL" id="JNFF01000019">
    <property type="protein sequence ID" value="KEQ31294.1"/>
    <property type="molecule type" value="Genomic_DNA"/>
</dbReference>